<keyword evidence="4" id="KW-1185">Reference proteome</keyword>
<dbReference type="Proteomes" id="UP001500795">
    <property type="component" value="Unassembled WGS sequence"/>
</dbReference>
<proteinExistence type="predicted"/>
<feature type="domain" description="Microcystin LR degradation protein MlrC C-terminal" evidence="1">
    <location>
        <begin position="327"/>
        <end position="491"/>
    </location>
</feature>
<organism evidence="3 4">
    <name type="scientific">Zobellella aerophila</name>
    <dbReference type="NCBI Taxonomy" id="870480"/>
    <lineage>
        <taxon>Bacteria</taxon>
        <taxon>Pseudomonadati</taxon>
        <taxon>Pseudomonadota</taxon>
        <taxon>Gammaproteobacteria</taxon>
        <taxon>Aeromonadales</taxon>
        <taxon>Aeromonadaceae</taxon>
        <taxon>Zobellella</taxon>
    </lineage>
</organism>
<protein>
    <submittedName>
        <fullName evidence="3">M81 family metallopeptidase</fullName>
    </submittedName>
</protein>
<dbReference type="InterPro" id="IPR010799">
    <property type="entry name" value="MlrC_C"/>
</dbReference>
<sequence length="513" mass="56528">MFNKYQLLIQKGDFMKIAIAGFHIESVSFLAHTSGYQDFEAGALRGEALLKGLSGTNTVIGGMLDICRERAITPVPLVYAYLGALGRVADEVIERYTTEICEGLKQVPDLDGVLLHLHGAAWAPGYEDPERHMIEAVRQAVGDGVRLMVAFDYHGNLDEHSIARADAAFAYHRSPHTDMGDTGRRCADCMVRTLNGQLKPHCVLLKPGLLTPSIFSATQLRPLADVIADARRREQDAADYLDISVMAGFSYADAVNTGFSVIAVSGECRQRAESEAREIRDRLWQERERIYRPEPVYGVKEAVAEVMARAPHVSKPFVLLEHADRLNDSTYVLAELVAQDAQNAAVPFLWDPEAARRAAAAGVGNRVRLKLGAHSSDKAGPRLELECEVLQAEPKTYHISGAMLQGTRVDLGLTALLRVGGILISVVSRPAFGVDEDAFTVFGQDPRDYDIIVLRSKTHFRQVYEALAEQILIVDTPDYGPADLLGLPYRRLDTRKVYPFTTAMPSAQQEEPS</sequence>
<feature type="domain" description="Microcystin LR degradation protein MlrC N-terminal" evidence="2">
    <location>
        <begin position="16"/>
        <end position="306"/>
    </location>
</feature>
<comment type="caution">
    <text evidence="3">The sequence shown here is derived from an EMBL/GenBank/DDBJ whole genome shotgun (WGS) entry which is preliminary data.</text>
</comment>
<evidence type="ECO:0000259" key="2">
    <source>
        <dbReference type="Pfam" id="PF07364"/>
    </source>
</evidence>
<dbReference type="EMBL" id="BAABCX010000001">
    <property type="protein sequence ID" value="GAA3533258.1"/>
    <property type="molecule type" value="Genomic_DNA"/>
</dbReference>
<dbReference type="Pfam" id="PF07364">
    <property type="entry name" value="DUF1485"/>
    <property type="match status" value="1"/>
</dbReference>
<name>A0ABP6VG36_9GAMM</name>
<evidence type="ECO:0000313" key="4">
    <source>
        <dbReference type="Proteomes" id="UP001500795"/>
    </source>
</evidence>
<dbReference type="Pfam" id="PF07171">
    <property type="entry name" value="MlrC_C"/>
    <property type="match status" value="1"/>
</dbReference>
<gene>
    <name evidence="3" type="ORF">GCM10022394_10820</name>
</gene>
<accession>A0ABP6VG36</accession>
<evidence type="ECO:0000313" key="3">
    <source>
        <dbReference type="EMBL" id="GAA3533258.1"/>
    </source>
</evidence>
<evidence type="ECO:0000259" key="1">
    <source>
        <dbReference type="Pfam" id="PF07171"/>
    </source>
</evidence>
<reference evidence="4" key="1">
    <citation type="journal article" date="2019" name="Int. J. Syst. Evol. Microbiol.">
        <title>The Global Catalogue of Microorganisms (GCM) 10K type strain sequencing project: providing services to taxonomists for standard genome sequencing and annotation.</title>
        <authorList>
            <consortium name="The Broad Institute Genomics Platform"/>
            <consortium name="The Broad Institute Genome Sequencing Center for Infectious Disease"/>
            <person name="Wu L."/>
            <person name="Ma J."/>
        </authorList>
    </citation>
    <scope>NUCLEOTIDE SEQUENCE [LARGE SCALE GENOMIC DNA]</scope>
    <source>
        <strain evidence="4">JCM 17110</strain>
    </source>
</reference>
<dbReference type="InterPro" id="IPR015995">
    <property type="entry name" value="MlrC_N"/>
</dbReference>